<dbReference type="HAMAP" id="MF_01147">
    <property type="entry name" value="Lgt"/>
    <property type="match status" value="1"/>
</dbReference>
<evidence type="ECO:0000313" key="9">
    <source>
        <dbReference type="EMBL" id="SDC25480.1"/>
    </source>
</evidence>
<dbReference type="Pfam" id="PF01790">
    <property type="entry name" value="LGT"/>
    <property type="match status" value="1"/>
</dbReference>
<accession>A0A1G6K3A0</accession>
<keyword evidence="10" id="KW-1185">Reference proteome</keyword>
<comment type="function">
    <text evidence="7">Catalyzes the transfer of the diacylglyceryl group from phosphatidylglycerol to the sulfhydryl group of the N-terminal cysteine of a prolipoprotein, the first step in the formation of mature lipoproteins.</text>
</comment>
<comment type="pathway">
    <text evidence="7">Protein modification; lipoprotein biosynthesis (diacylglyceryl transfer).</text>
</comment>
<dbReference type="RefSeq" id="WP_055574501.1">
    <property type="nucleotide sequence ID" value="NZ_FMZK01000001.1"/>
</dbReference>
<organism evidence="9 10">
    <name type="scientific">Streptomyces prasinopilosus</name>
    <dbReference type="NCBI Taxonomy" id="67344"/>
    <lineage>
        <taxon>Bacteria</taxon>
        <taxon>Bacillati</taxon>
        <taxon>Actinomycetota</taxon>
        <taxon>Actinomycetes</taxon>
        <taxon>Kitasatosporales</taxon>
        <taxon>Streptomycetaceae</taxon>
        <taxon>Streptomyces</taxon>
    </lineage>
</organism>
<evidence type="ECO:0000256" key="3">
    <source>
        <dbReference type="ARBA" id="ARBA00022679"/>
    </source>
</evidence>
<keyword evidence="6 7" id="KW-0472">Membrane</keyword>
<dbReference type="GO" id="GO:0008961">
    <property type="term" value="F:phosphatidylglycerol-prolipoprotein diacylglyceryl transferase activity"/>
    <property type="evidence" value="ECO:0007669"/>
    <property type="project" value="UniProtKB-UniRule"/>
</dbReference>
<keyword evidence="5 7" id="KW-1133">Transmembrane helix</keyword>
<evidence type="ECO:0000256" key="8">
    <source>
        <dbReference type="SAM" id="MobiDB-lite"/>
    </source>
</evidence>
<dbReference type="PROSITE" id="PS01311">
    <property type="entry name" value="LGT"/>
    <property type="match status" value="1"/>
</dbReference>
<evidence type="ECO:0000256" key="6">
    <source>
        <dbReference type="ARBA" id="ARBA00023136"/>
    </source>
</evidence>
<feature type="binding site" evidence="7">
    <location>
        <position position="141"/>
    </location>
    <ligand>
        <name>a 1,2-diacyl-sn-glycero-3-phospho-(1'-sn-glycerol)</name>
        <dbReference type="ChEBI" id="CHEBI:64716"/>
    </ligand>
</feature>
<dbReference type="UniPathway" id="UPA00664"/>
<dbReference type="EMBL" id="FMZK01000001">
    <property type="protein sequence ID" value="SDC25480.1"/>
    <property type="molecule type" value="Genomic_DNA"/>
</dbReference>
<dbReference type="NCBIfam" id="TIGR00544">
    <property type="entry name" value="lgt"/>
    <property type="match status" value="1"/>
</dbReference>
<comment type="similarity">
    <text evidence="1 7">Belongs to the Lgt family.</text>
</comment>
<dbReference type="GO" id="GO:0005886">
    <property type="term" value="C:plasma membrane"/>
    <property type="evidence" value="ECO:0007669"/>
    <property type="project" value="UniProtKB-SubCell"/>
</dbReference>
<evidence type="ECO:0000256" key="2">
    <source>
        <dbReference type="ARBA" id="ARBA00022475"/>
    </source>
</evidence>
<keyword evidence="9" id="KW-0449">Lipoprotein</keyword>
<feature type="transmembrane region" description="Helical" evidence="7">
    <location>
        <begin position="238"/>
        <end position="256"/>
    </location>
</feature>
<feature type="transmembrane region" description="Helical" evidence="7">
    <location>
        <begin position="179"/>
        <end position="196"/>
    </location>
</feature>
<evidence type="ECO:0000256" key="4">
    <source>
        <dbReference type="ARBA" id="ARBA00022692"/>
    </source>
</evidence>
<dbReference type="Proteomes" id="UP000182100">
    <property type="component" value="Unassembled WGS sequence"/>
</dbReference>
<feature type="compositionally biased region" description="Gly residues" evidence="8">
    <location>
        <begin position="273"/>
        <end position="298"/>
    </location>
</feature>
<feature type="region of interest" description="Disordered" evidence="8">
    <location>
        <begin position="265"/>
        <end position="402"/>
    </location>
</feature>
<evidence type="ECO:0000256" key="1">
    <source>
        <dbReference type="ARBA" id="ARBA00007150"/>
    </source>
</evidence>
<name>A0A1G6K3A0_9ACTN</name>
<reference evidence="10" key="1">
    <citation type="submission" date="2016-10" db="EMBL/GenBank/DDBJ databases">
        <authorList>
            <person name="Varghese N."/>
            <person name="Submissions S."/>
        </authorList>
    </citation>
    <scope>NUCLEOTIDE SEQUENCE [LARGE SCALE GENOMIC DNA]</scope>
    <source>
        <strain evidence="10">CGMCC 4.3504</strain>
    </source>
</reference>
<keyword evidence="4 7" id="KW-0812">Transmembrane</keyword>
<comment type="subcellular location">
    <subcellularLocation>
        <location evidence="7">Cell membrane</location>
        <topology evidence="7">Multi-pass membrane protein</topology>
    </subcellularLocation>
</comment>
<dbReference type="STRING" id="67344.SAMN05216505_101936"/>
<evidence type="ECO:0000313" key="10">
    <source>
        <dbReference type="Proteomes" id="UP000182100"/>
    </source>
</evidence>
<feature type="compositionally biased region" description="Basic and acidic residues" evidence="8">
    <location>
        <begin position="316"/>
        <end position="335"/>
    </location>
</feature>
<dbReference type="GO" id="GO:0042158">
    <property type="term" value="P:lipoprotein biosynthetic process"/>
    <property type="evidence" value="ECO:0007669"/>
    <property type="project" value="UniProtKB-UniRule"/>
</dbReference>
<feature type="transmembrane region" description="Helical" evidence="7">
    <location>
        <begin position="51"/>
        <end position="71"/>
    </location>
</feature>
<keyword evidence="3 7" id="KW-0808">Transferase</keyword>
<protein>
    <recommendedName>
        <fullName evidence="7">Phosphatidylglycerol--prolipoprotein diacylglyceryl transferase</fullName>
        <ecNumber evidence="7">2.5.1.145</ecNumber>
    </recommendedName>
</protein>
<evidence type="ECO:0000256" key="5">
    <source>
        <dbReference type="ARBA" id="ARBA00022989"/>
    </source>
</evidence>
<feature type="transmembrane region" description="Helical" evidence="7">
    <location>
        <begin position="208"/>
        <end position="226"/>
    </location>
</feature>
<comment type="catalytic activity">
    <reaction evidence="7">
        <text>L-cysteinyl-[prolipoprotein] + a 1,2-diacyl-sn-glycero-3-phospho-(1'-sn-glycerol) = an S-1,2-diacyl-sn-glyceryl-L-cysteinyl-[prolipoprotein] + sn-glycerol 1-phosphate + H(+)</text>
        <dbReference type="Rhea" id="RHEA:56712"/>
        <dbReference type="Rhea" id="RHEA-COMP:14679"/>
        <dbReference type="Rhea" id="RHEA-COMP:14680"/>
        <dbReference type="ChEBI" id="CHEBI:15378"/>
        <dbReference type="ChEBI" id="CHEBI:29950"/>
        <dbReference type="ChEBI" id="CHEBI:57685"/>
        <dbReference type="ChEBI" id="CHEBI:64716"/>
        <dbReference type="ChEBI" id="CHEBI:140658"/>
        <dbReference type="EC" id="2.5.1.145"/>
    </reaction>
</comment>
<sequence>MELAYIPSPSSGVLHLGPVPLRGYAFSILAGLFVALWIVDRRWVARGGQKGTAWDIAFWAVPFGLVGGRLYHVITDYQLYFGEGRNWVDAFKIWEGGLGIWGAVALGAVGAWIGCRRRGIALPPYADALAPGLALAQAIGRWGNWFNQELYGRETDLPWALHITSTEGGRVPGYYHPTFLYESLWCVGVALLVIWADRRFKLGHGRAFALYVAAYCAGRFWIEYMRVDEAREILGLRLNNWTAMIVFVLAVVYFVVSAKRRPGRETAVEPGAAGAGGTTDGSAGGDGTPDAVGGGSGTGTAESENAGEDAGAGSPKAKEETGAKKPDAGGKKPDAGAKAGASPKAGASAKAGASPETGDGAAGDDAAGPGDAKAEGAGDTGAGTADSGDARSKDGAGSAKKS</sequence>
<keyword evidence="2 7" id="KW-1003">Cell membrane</keyword>
<proteinExistence type="inferred from homology"/>
<dbReference type="InterPro" id="IPR001640">
    <property type="entry name" value="Lgt"/>
</dbReference>
<gene>
    <name evidence="7" type="primary">lgt</name>
    <name evidence="9" type="ORF">SAMN05216505_101936</name>
</gene>
<dbReference type="EC" id="2.5.1.145" evidence="7"/>
<feature type="transmembrane region" description="Helical" evidence="7">
    <location>
        <begin position="20"/>
        <end position="39"/>
    </location>
</feature>
<feature type="compositionally biased region" description="Low complexity" evidence="8">
    <location>
        <begin position="336"/>
        <end position="387"/>
    </location>
</feature>
<dbReference type="PANTHER" id="PTHR30589">
    <property type="entry name" value="PROLIPOPROTEIN DIACYLGLYCERYL TRANSFERASE"/>
    <property type="match status" value="1"/>
</dbReference>
<dbReference type="PANTHER" id="PTHR30589:SF0">
    <property type="entry name" value="PHOSPHATIDYLGLYCEROL--PROLIPOPROTEIN DIACYLGLYCERYL TRANSFERASE"/>
    <property type="match status" value="1"/>
</dbReference>
<evidence type="ECO:0000256" key="7">
    <source>
        <dbReference type="HAMAP-Rule" id="MF_01147"/>
    </source>
</evidence>
<dbReference type="AlphaFoldDB" id="A0A1G6K3A0"/>
<feature type="transmembrane region" description="Helical" evidence="7">
    <location>
        <begin position="91"/>
        <end position="113"/>
    </location>
</feature>